<dbReference type="AlphaFoldDB" id="A0A8S4DVJ5"/>
<name>A0A8S4DVJ5_PLUXY</name>
<dbReference type="EMBL" id="CAJHNJ030000010">
    <property type="protein sequence ID" value="CAG9107126.1"/>
    <property type="molecule type" value="Genomic_DNA"/>
</dbReference>
<feature type="non-terminal residue" evidence="1">
    <location>
        <position position="1"/>
    </location>
</feature>
<evidence type="ECO:0000313" key="2">
    <source>
        <dbReference type="Proteomes" id="UP000653454"/>
    </source>
</evidence>
<evidence type="ECO:0000313" key="1">
    <source>
        <dbReference type="EMBL" id="CAG9107126.1"/>
    </source>
</evidence>
<protein>
    <submittedName>
        <fullName evidence="1">(diamondback moth) hypothetical protein</fullName>
    </submittedName>
</protein>
<proteinExistence type="predicted"/>
<comment type="caution">
    <text evidence="1">The sequence shown here is derived from an EMBL/GenBank/DDBJ whole genome shotgun (WGS) entry which is preliminary data.</text>
</comment>
<accession>A0A8S4DVJ5</accession>
<dbReference type="Proteomes" id="UP000653454">
    <property type="component" value="Unassembled WGS sequence"/>
</dbReference>
<keyword evidence="2" id="KW-1185">Reference proteome</keyword>
<organism evidence="1 2">
    <name type="scientific">Plutella xylostella</name>
    <name type="common">Diamondback moth</name>
    <name type="synonym">Plutella maculipennis</name>
    <dbReference type="NCBI Taxonomy" id="51655"/>
    <lineage>
        <taxon>Eukaryota</taxon>
        <taxon>Metazoa</taxon>
        <taxon>Ecdysozoa</taxon>
        <taxon>Arthropoda</taxon>
        <taxon>Hexapoda</taxon>
        <taxon>Insecta</taxon>
        <taxon>Pterygota</taxon>
        <taxon>Neoptera</taxon>
        <taxon>Endopterygota</taxon>
        <taxon>Lepidoptera</taxon>
        <taxon>Glossata</taxon>
        <taxon>Ditrysia</taxon>
        <taxon>Yponomeutoidea</taxon>
        <taxon>Plutellidae</taxon>
        <taxon>Plutella</taxon>
    </lineage>
</organism>
<reference evidence="1" key="1">
    <citation type="submission" date="2020-11" db="EMBL/GenBank/DDBJ databases">
        <authorList>
            <person name="Whiteford S."/>
        </authorList>
    </citation>
    <scope>NUCLEOTIDE SEQUENCE</scope>
</reference>
<sequence>HELNTPLHFTVKLKSNLFNSNYFSYTKIFQN</sequence>
<gene>
    <name evidence="1" type="ORF">PLXY2_LOCUS3715</name>
</gene>